<dbReference type="EMBL" id="LUGG01000007">
    <property type="protein sequence ID" value="OBZ72908.1"/>
    <property type="molecule type" value="Genomic_DNA"/>
</dbReference>
<accession>A0A1C7M7U3</accession>
<organism evidence="1 2">
    <name type="scientific">Grifola frondosa</name>
    <name type="common">Maitake</name>
    <name type="synonym">Polyporus frondosus</name>
    <dbReference type="NCBI Taxonomy" id="5627"/>
    <lineage>
        <taxon>Eukaryota</taxon>
        <taxon>Fungi</taxon>
        <taxon>Dikarya</taxon>
        <taxon>Basidiomycota</taxon>
        <taxon>Agaricomycotina</taxon>
        <taxon>Agaricomycetes</taxon>
        <taxon>Polyporales</taxon>
        <taxon>Grifolaceae</taxon>
        <taxon>Grifola</taxon>
    </lineage>
</organism>
<proteinExistence type="predicted"/>
<evidence type="ECO:0000313" key="1">
    <source>
        <dbReference type="EMBL" id="OBZ72908.1"/>
    </source>
</evidence>
<evidence type="ECO:0000313" key="2">
    <source>
        <dbReference type="Proteomes" id="UP000092993"/>
    </source>
</evidence>
<name>A0A1C7M7U3_GRIFR</name>
<reference evidence="1 2" key="1">
    <citation type="submission" date="2016-03" db="EMBL/GenBank/DDBJ databases">
        <title>Whole genome sequencing of Grifola frondosa 9006-11.</title>
        <authorList>
            <person name="Min B."/>
            <person name="Park H."/>
            <person name="Kim J.-G."/>
            <person name="Cho H."/>
            <person name="Oh Y.-L."/>
            <person name="Kong W.-S."/>
            <person name="Choi I.-G."/>
        </authorList>
    </citation>
    <scope>NUCLEOTIDE SEQUENCE [LARGE SCALE GENOMIC DNA]</scope>
    <source>
        <strain evidence="1 2">9006-11</strain>
    </source>
</reference>
<dbReference type="AlphaFoldDB" id="A0A1C7M7U3"/>
<sequence length="81" mass="9420">MWRQQMTASVIFNRPIVAQRHCQTGGSRCEHDIFSYLIWALALLRRKHSGFIEDHHQLLITRPLHGEVRAPIHRLTGEPAL</sequence>
<gene>
    <name evidence="1" type="ORF">A0H81_06755</name>
</gene>
<keyword evidence="2" id="KW-1185">Reference proteome</keyword>
<dbReference type="Proteomes" id="UP000092993">
    <property type="component" value="Unassembled WGS sequence"/>
</dbReference>
<protein>
    <submittedName>
        <fullName evidence="1">Uncharacterized protein</fullName>
    </submittedName>
</protein>
<comment type="caution">
    <text evidence="1">The sequence shown here is derived from an EMBL/GenBank/DDBJ whole genome shotgun (WGS) entry which is preliminary data.</text>
</comment>